<keyword evidence="3" id="KW-1185">Reference proteome</keyword>
<sequence length="212" mass="23491">MNDKDRARMLEAEIGKRDRLIRAFVTKDDGPRRGRKASHLQYALNVTHYPLTEFGMAEGRKIALPKTLADIAKTIGREGALRLAEGLLRQRTGKRAYRRQIYIPSGAYSPDHPVVACIGMEMAMMLQDEWANCIIEVPKLQDFQVGYRAHVAAKMIEAGETPEDVAACGVISKSAANQIASHIDCAFAHEDQGKDDDQAAAGGREDERRNNV</sequence>
<dbReference type="RefSeq" id="WP_202661882.1">
    <property type="nucleotide sequence ID" value="NZ_JAESVP010000007.1"/>
</dbReference>
<dbReference type="EMBL" id="JAESVP010000007">
    <property type="protein sequence ID" value="MBL4929348.1"/>
    <property type="molecule type" value="Genomic_DNA"/>
</dbReference>
<proteinExistence type="predicted"/>
<protein>
    <submittedName>
        <fullName evidence="2">Uncharacterized protein</fullName>
    </submittedName>
</protein>
<comment type="caution">
    <text evidence="2">The sequence shown here is derived from an EMBL/GenBank/DDBJ whole genome shotgun (WGS) entry which is preliminary data.</text>
</comment>
<name>A0A8J7MVL2_9RHOB</name>
<evidence type="ECO:0000256" key="1">
    <source>
        <dbReference type="SAM" id="MobiDB-lite"/>
    </source>
</evidence>
<dbReference type="AlphaFoldDB" id="A0A8J7MVL2"/>
<evidence type="ECO:0000313" key="2">
    <source>
        <dbReference type="EMBL" id="MBL4929348.1"/>
    </source>
</evidence>
<organism evidence="2 3">
    <name type="scientific">Fuscibacter oryzae</name>
    <dbReference type="NCBI Taxonomy" id="2803939"/>
    <lineage>
        <taxon>Bacteria</taxon>
        <taxon>Pseudomonadati</taxon>
        <taxon>Pseudomonadota</taxon>
        <taxon>Alphaproteobacteria</taxon>
        <taxon>Rhodobacterales</taxon>
        <taxon>Paracoccaceae</taxon>
        <taxon>Fuscibacter</taxon>
    </lineage>
</organism>
<reference evidence="2" key="1">
    <citation type="submission" date="2021-01" db="EMBL/GenBank/DDBJ databases">
        <title>Genome seq and assembly of Tabrizicola sp. KVB23.</title>
        <authorList>
            <person name="Chhetri G."/>
        </authorList>
    </citation>
    <scope>NUCLEOTIDE SEQUENCE</scope>
    <source>
        <strain evidence="2">KVB23</strain>
    </source>
</reference>
<dbReference type="Proteomes" id="UP000619033">
    <property type="component" value="Unassembled WGS sequence"/>
</dbReference>
<gene>
    <name evidence="2" type="ORF">JI744_14670</name>
</gene>
<evidence type="ECO:0000313" key="3">
    <source>
        <dbReference type="Proteomes" id="UP000619033"/>
    </source>
</evidence>
<feature type="region of interest" description="Disordered" evidence="1">
    <location>
        <begin position="190"/>
        <end position="212"/>
    </location>
</feature>
<accession>A0A8J7MVL2</accession>